<evidence type="ECO:0008006" key="11">
    <source>
        <dbReference type="Google" id="ProtNLM"/>
    </source>
</evidence>
<keyword evidence="6 8" id="KW-1133">Transmembrane helix</keyword>
<evidence type="ECO:0000256" key="3">
    <source>
        <dbReference type="ARBA" id="ARBA00022448"/>
    </source>
</evidence>
<evidence type="ECO:0000256" key="5">
    <source>
        <dbReference type="ARBA" id="ARBA00022692"/>
    </source>
</evidence>
<dbReference type="InterPro" id="IPR000060">
    <property type="entry name" value="BCCT_transptr"/>
</dbReference>
<dbReference type="GO" id="GO:0005886">
    <property type="term" value="C:plasma membrane"/>
    <property type="evidence" value="ECO:0007669"/>
    <property type="project" value="UniProtKB-SubCell"/>
</dbReference>
<evidence type="ECO:0000256" key="1">
    <source>
        <dbReference type="ARBA" id="ARBA00004651"/>
    </source>
</evidence>
<feature type="transmembrane region" description="Helical" evidence="8">
    <location>
        <begin position="52"/>
        <end position="70"/>
    </location>
</feature>
<comment type="subcellular location">
    <subcellularLocation>
        <location evidence="1">Cell membrane</location>
        <topology evidence="1">Multi-pass membrane protein</topology>
    </subcellularLocation>
</comment>
<proteinExistence type="inferred from homology"/>
<keyword evidence="7 8" id="KW-0472">Membrane</keyword>
<evidence type="ECO:0000313" key="10">
    <source>
        <dbReference type="Proteomes" id="UP000042997"/>
    </source>
</evidence>
<dbReference type="PANTHER" id="PTHR30047:SF7">
    <property type="entry name" value="HIGH-AFFINITY CHOLINE TRANSPORT PROTEIN"/>
    <property type="match status" value="1"/>
</dbReference>
<keyword evidence="5 8" id="KW-0812">Transmembrane</keyword>
<dbReference type="EMBL" id="CCSD01000071">
    <property type="protein sequence ID" value="CDZ90027.1"/>
    <property type="molecule type" value="Genomic_DNA"/>
</dbReference>
<reference evidence="9 10" key="1">
    <citation type="journal article" date="2014" name="Genome Announc.">
        <title>Draft Genome Sequence of Propane- and Butane-Oxidizing Actinobacterium Rhodococcus ruber IEGM 231.</title>
        <authorList>
            <person name="Ivshina I.B."/>
            <person name="Kuyukina M.S."/>
            <person name="Krivoruchko A.V."/>
            <person name="Barbe V."/>
            <person name="Fischer C."/>
        </authorList>
    </citation>
    <scope>NUCLEOTIDE SEQUENCE [LARGE SCALE GENOMIC DNA]</scope>
</reference>
<dbReference type="GO" id="GO:0022857">
    <property type="term" value="F:transmembrane transporter activity"/>
    <property type="evidence" value="ECO:0007669"/>
    <property type="project" value="InterPro"/>
</dbReference>
<evidence type="ECO:0000256" key="6">
    <source>
        <dbReference type="ARBA" id="ARBA00022989"/>
    </source>
</evidence>
<keyword evidence="3" id="KW-0813">Transport</keyword>
<dbReference type="Proteomes" id="UP000042997">
    <property type="component" value="Unassembled WGS sequence"/>
</dbReference>
<sequence>MIRDAWRGLLKPVFVPASLVILGMIVFAVVYAGSAEGAVDALNRAITDGVGWWYILIATGFVIFALYCGLSRVGNIKLGRDDEQPEFGMLRFSQ</sequence>
<evidence type="ECO:0000256" key="8">
    <source>
        <dbReference type="SAM" id="Phobius"/>
    </source>
</evidence>
<organism evidence="9 10">
    <name type="scientific">Rhodococcus ruber</name>
    <dbReference type="NCBI Taxonomy" id="1830"/>
    <lineage>
        <taxon>Bacteria</taxon>
        <taxon>Bacillati</taxon>
        <taxon>Actinomycetota</taxon>
        <taxon>Actinomycetes</taxon>
        <taxon>Mycobacteriales</taxon>
        <taxon>Nocardiaceae</taxon>
        <taxon>Rhodococcus</taxon>
    </lineage>
</organism>
<keyword evidence="4" id="KW-1003">Cell membrane</keyword>
<dbReference type="Pfam" id="PF02028">
    <property type="entry name" value="BCCT"/>
    <property type="match status" value="1"/>
</dbReference>
<evidence type="ECO:0000256" key="2">
    <source>
        <dbReference type="ARBA" id="ARBA00005658"/>
    </source>
</evidence>
<feature type="transmembrane region" description="Helical" evidence="8">
    <location>
        <begin position="12"/>
        <end position="32"/>
    </location>
</feature>
<evidence type="ECO:0000256" key="7">
    <source>
        <dbReference type="ARBA" id="ARBA00023136"/>
    </source>
</evidence>
<evidence type="ECO:0000256" key="4">
    <source>
        <dbReference type="ARBA" id="ARBA00022475"/>
    </source>
</evidence>
<name>A0A098BP50_9NOCA</name>
<evidence type="ECO:0000313" key="9">
    <source>
        <dbReference type="EMBL" id="CDZ90027.1"/>
    </source>
</evidence>
<gene>
    <name evidence="9" type="ORF">RHRU231_590086</name>
</gene>
<dbReference type="PANTHER" id="PTHR30047">
    <property type="entry name" value="HIGH-AFFINITY CHOLINE TRANSPORT PROTEIN-RELATED"/>
    <property type="match status" value="1"/>
</dbReference>
<dbReference type="AlphaFoldDB" id="A0A098BP50"/>
<accession>A0A098BP50</accession>
<protein>
    <recommendedName>
        <fullName evidence="11">Choline transporter</fullName>
    </recommendedName>
</protein>
<comment type="similarity">
    <text evidence="2">Belongs to the BCCT transporter (TC 2.A.15) family.</text>
</comment>